<organism evidence="1">
    <name type="scientific">marine sediment metagenome</name>
    <dbReference type="NCBI Taxonomy" id="412755"/>
    <lineage>
        <taxon>unclassified sequences</taxon>
        <taxon>metagenomes</taxon>
        <taxon>ecological metagenomes</taxon>
    </lineage>
</organism>
<accession>A0A0F9F389</accession>
<dbReference type="AlphaFoldDB" id="A0A0F9F389"/>
<protein>
    <submittedName>
        <fullName evidence="1">Uncharacterized protein</fullName>
    </submittedName>
</protein>
<proteinExistence type="predicted"/>
<reference evidence="1" key="1">
    <citation type="journal article" date="2015" name="Nature">
        <title>Complex archaea that bridge the gap between prokaryotes and eukaryotes.</title>
        <authorList>
            <person name="Spang A."/>
            <person name="Saw J.H."/>
            <person name="Jorgensen S.L."/>
            <person name="Zaremba-Niedzwiedzka K."/>
            <person name="Martijn J."/>
            <person name="Lind A.E."/>
            <person name="van Eijk R."/>
            <person name="Schleper C."/>
            <person name="Guy L."/>
            <person name="Ettema T.J."/>
        </authorList>
    </citation>
    <scope>NUCLEOTIDE SEQUENCE</scope>
</reference>
<gene>
    <name evidence="1" type="ORF">LCGC14_2000610</name>
</gene>
<dbReference type="EMBL" id="LAZR01022731">
    <property type="protein sequence ID" value="KKL80854.1"/>
    <property type="molecule type" value="Genomic_DNA"/>
</dbReference>
<comment type="caution">
    <text evidence="1">The sequence shown here is derived from an EMBL/GenBank/DDBJ whole genome shotgun (WGS) entry which is preliminary data.</text>
</comment>
<sequence length="73" mass="8249">MRNILEIQRGAVPSNISIEFERDVSIRAVEIIIINHDRDGIERQAVKFIAQDNGNFYKVGRAVDLIDGVDIVI</sequence>
<name>A0A0F9F389_9ZZZZ</name>
<evidence type="ECO:0000313" key="1">
    <source>
        <dbReference type="EMBL" id="KKL80854.1"/>
    </source>
</evidence>